<dbReference type="Gene3D" id="2.60.200.30">
    <property type="entry name" value="Probable inorganic polyphosphate/atp-NAD kinase, domain 2"/>
    <property type="match status" value="1"/>
</dbReference>
<feature type="binding site" evidence="8">
    <location>
        <position position="171"/>
    </location>
    <ligand>
        <name>NAD(+)</name>
        <dbReference type="ChEBI" id="CHEBI:57540"/>
    </ligand>
</feature>
<sequence>MKRIGILTKPKFPDVAQTLHELCLWLRHRQKDVLLESSTAALIDECQPFDRPTIAREADMIIVLGGDGTMLGAARLVAARNPPILGVNMGGLGFLTEVTVDHLFDALERVFRDDFAIDERLMLSATMERAGEVVMQSTALNDVVISKGTLARMIETQVGISGQFVTNLRGDGLIVSTPTGSTGYALSAGGPIVSPAASAFMLAPICPHTLTHRPLIVPSTVSISISLSSKDAGAMVTLDGQEGMAMQKGDVVIVTASDHRTHLIRFPERTYYETLRLKLKWGDG</sequence>
<dbReference type="GO" id="GO:0005737">
    <property type="term" value="C:cytoplasm"/>
    <property type="evidence" value="ECO:0007669"/>
    <property type="project" value="UniProtKB-SubCell"/>
</dbReference>
<dbReference type="InterPro" id="IPR017437">
    <property type="entry name" value="ATP-NAD_kinase_PpnK-typ_C"/>
</dbReference>
<feature type="binding site" evidence="8">
    <location>
        <position position="169"/>
    </location>
    <ligand>
        <name>NAD(+)</name>
        <dbReference type="ChEBI" id="CHEBI:57540"/>
    </ligand>
</feature>
<dbReference type="EMBL" id="OX365700">
    <property type="protein sequence ID" value="CAI4032066.1"/>
    <property type="molecule type" value="Genomic_DNA"/>
</dbReference>
<proteinExistence type="inferred from homology"/>
<keyword evidence="3 8" id="KW-0418">Kinase</keyword>
<dbReference type="KEGG" id="nti:DNFV4_02491"/>
<dbReference type="InterPro" id="IPR002504">
    <property type="entry name" value="NADK"/>
</dbReference>
<keyword evidence="8" id="KW-0963">Cytoplasm</keyword>
<evidence type="ECO:0000256" key="3">
    <source>
        <dbReference type="ARBA" id="ARBA00022777"/>
    </source>
</evidence>
<dbReference type="SUPFAM" id="SSF111331">
    <property type="entry name" value="NAD kinase/diacylglycerol kinase-like"/>
    <property type="match status" value="1"/>
</dbReference>
<feature type="active site" description="Proton acceptor" evidence="8">
    <location>
        <position position="67"/>
    </location>
</feature>
<dbReference type="Proteomes" id="UP001179121">
    <property type="component" value="Chromosome"/>
</dbReference>
<comment type="function">
    <text evidence="8">Involved in the regulation of the intracellular balance of NAD and NADP, and is a key enzyme in the biosynthesis of NADP. Catalyzes specifically the phosphorylation on 2'-hydroxyl of the adenosine moiety of NAD to yield NADP.</text>
</comment>
<dbReference type="GO" id="GO:0046872">
    <property type="term" value="F:metal ion binding"/>
    <property type="evidence" value="ECO:0007669"/>
    <property type="project" value="UniProtKB-UniRule"/>
</dbReference>
<evidence type="ECO:0000256" key="8">
    <source>
        <dbReference type="HAMAP-Rule" id="MF_00361"/>
    </source>
</evidence>
<dbReference type="RefSeq" id="WP_289268815.1">
    <property type="nucleotide sequence ID" value="NZ_OX365700.1"/>
</dbReference>
<dbReference type="InterPro" id="IPR017438">
    <property type="entry name" value="ATP-NAD_kinase_N"/>
</dbReference>
<evidence type="ECO:0000256" key="5">
    <source>
        <dbReference type="ARBA" id="ARBA00022857"/>
    </source>
</evidence>
<dbReference type="GO" id="GO:0006741">
    <property type="term" value="P:NADP+ biosynthetic process"/>
    <property type="evidence" value="ECO:0007669"/>
    <property type="project" value="UniProtKB-UniRule"/>
</dbReference>
<name>A0AA86MZT6_9BACT</name>
<reference evidence="9" key="1">
    <citation type="submission" date="2022-10" db="EMBL/GenBank/DDBJ databases">
        <authorList>
            <person name="Koch H."/>
        </authorList>
    </citation>
    <scope>NUCLEOTIDE SEQUENCE</scope>
    <source>
        <strain evidence="9">DNF</strain>
    </source>
</reference>
<keyword evidence="2 8" id="KW-0547">Nucleotide-binding</keyword>
<keyword evidence="4 8" id="KW-0067">ATP-binding</keyword>
<keyword evidence="1 8" id="KW-0808">Transferase</keyword>
<comment type="caution">
    <text evidence="8">Lacks conserved residue(s) required for the propagation of feature annotation.</text>
</comment>
<accession>A0AA86MZT6</accession>
<comment type="similarity">
    <text evidence="8">Belongs to the NAD kinase family.</text>
</comment>
<evidence type="ECO:0000313" key="10">
    <source>
        <dbReference type="Proteomes" id="UP001179121"/>
    </source>
</evidence>
<evidence type="ECO:0000256" key="1">
    <source>
        <dbReference type="ARBA" id="ARBA00022679"/>
    </source>
</evidence>
<dbReference type="Pfam" id="PF01513">
    <property type="entry name" value="NAD_kinase"/>
    <property type="match status" value="1"/>
</dbReference>
<dbReference type="Gene3D" id="3.40.50.10330">
    <property type="entry name" value="Probable inorganic polyphosphate/atp-NAD kinase, domain 1"/>
    <property type="match status" value="1"/>
</dbReference>
<feature type="binding site" evidence="8">
    <location>
        <begin position="67"/>
        <end position="68"/>
    </location>
    <ligand>
        <name>NAD(+)</name>
        <dbReference type="ChEBI" id="CHEBI:57540"/>
    </ligand>
</feature>
<keyword evidence="10" id="KW-1185">Reference proteome</keyword>
<protein>
    <recommendedName>
        <fullName evidence="8">NAD kinase</fullName>
        <ecNumber evidence="8">2.7.1.23</ecNumber>
    </recommendedName>
    <alternativeName>
        <fullName evidence="8">ATP-dependent NAD kinase</fullName>
    </alternativeName>
</protein>
<evidence type="ECO:0000256" key="2">
    <source>
        <dbReference type="ARBA" id="ARBA00022741"/>
    </source>
</evidence>
<feature type="binding site" evidence="8">
    <location>
        <position position="152"/>
    </location>
    <ligand>
        <name>NAD(+)</name>
        <dbReference type="ChEBI" id="CHEBI:57540"/>
    </ligand>
</feature>
<keyword evidence="5 8" id="KW-0521">NADP</keyword>
<gene>
    <name evidence="8" type="primary">nadK</name>
    <name evidence="9" type="ORF">DNFV4_02491</name>
</gene>
<comment type="subcellular location">
    <subcellularLocation>
        <location evidence="8">Cytoplasm</location>
    </subcellularLocation>
</comment>
<dbReference type="Pfam" id="PF20143">
    <property type="entry name" value="NAD_kinase_C"/>
    <property type="match status" value="1"/>
</dbReference>
<evidence type="ECO:0000256" key="7">
    <source>
        <dbReference type="ARBA" id="ARBA00047925"/>
    </source>
</evidence>
<comment type="catalytic activity">
    <reaction evidence="7 8">
        <text>NAD(+) + ATP = ADP + NADP(+) + H(+)</text>
        <dbReference type="Rhea" id="RHEA:18629"/>
        <dbReference type="ChEBI" id="CHEBI:15378"/>
        <dbReference type="ChEBI" id="CHEBI:30616"/>
        <dbReference type="ChEBI" id="CHEBI:57540"/>
        <dbReference type="ChEBI" id="CHEBI:58349"/>
        <dbReference type="ChEBI" id="CHEBI:456216"/>
        <dbReference type="EC" id="2.7.1.23"/>
    </reaction>
</comment>
<dbReference type="PANTHER" id="PTHR20275:SF0">
    <property type="entry name" value="NAD KINASE"/>
    <property type="match status" value="1"/>
</dbReference>
<dbReference type="PANTHER" id="PTHR20275">
    <property type="entry name" value="NAD KINASE"/>
    <property type="match status" value="1"/>
</dbReference>
<dbReference type="AlphaFoldDB" id="A0AA86MZT6"/>
<feature type="binding site" evidence="8">
    <location>
        <begin position="182"/>
        <end position="187"/>
    </location>
    <ligand>
        <name>NAD(+)</name>
        <dbReference type="ChEBI" id="CHEBI:57540"/>
    </ligand>
</feature>
<organism evidence="9 10">
    <name type="scientific">Nitrospira tepida</name>
    <dbReference type="NCBI Taxonomy" id="2973512"/>
    <lineage>
        <taxon>Bacteria</taxon>
        <taxon>Pseudomonadati</taxon>
        <taxon>Nitrospirota</taxon>
        <taxon>Nitrospiria</taxon>
        <taxon>Nitrospirales</taxon>
        <taxon>Nitrospiraceae</taxon>
        <taxon>Nitrospira</taxon>
    </lineage>
</organism>
<evidence type="ECO:0000313" key="9">
    <source>
        <dbReference type="EMBL" id="CAI4032066.1"/>
    </source>
</evidence>
<feature type="binding site" evidence="8">
    <location>
        <position position="241"/>
    </location>
    <ligand>
        <name>NAD(+)</name>
        <dbReference type="ChEBI" id="CHEBI:57540"/>
    </ligand>
</feature>
<keyword evidence="6 8" id="KW-0520">NAD</keyword>
<feature type="binding site" evidence="8">
    <location>
        <begin position="141"/>
        <end position="142"/>
    </location>
    <ligand>
        <name>NAD(+)</name>
        <dbReference type="ChEBI" id="CHEBI:57540"/>
    </ligand>
</feature>
<dbReference type="InterPro" id="IPR016064">
    <property type="entry name" value="NAD/diacylglycerol_kinase_sf"/>
</dbReference>
<dbReference type="HAMAP" id="MF_00361">
    <property type="entry name" value="NAD_kinase"/>
    <property type="match status" value="1"/>
</dbReference>
<dbReference type="EC" id="2.7.1.23" evidence="8"/>
<evidence type="ECO:0000256" key="4">
    <source>
        <dbReference type="ARBA" id="ARBA00022840"/>
    </source>
</evidence>
<dbReference type="GO" id="GO:0051287">
    <property type="term" value="F:NAD binding"/>
    <property type="evidence" value="ECO:0007669"/>
    <property type="project" value="UniProtKB-ARBA"/>
</dbReference>
<dbReference type="GO" id="GO:0005524">
    <property type="term" value="F:ATP binding"/>
    <property type="evidence" value="ECO:0007669"/>
    <property type="project" value="UniProtKB-KW"/>
</dbReference>
<evidence type="ECO:0000256" key="6">
    <source>
        <dbReference type="ARBA" id="ARBA00023027"/>
    </source>
</evidence>
<dbReference type="GO" id="GO:0003951">
    <property type="term" value="F:NAD+ kinase activity"/>
    <property type="evidence" value="ECO:0007669"/>
    <property type="project" value="UniProtKB-UniRule"/>
</dbReference>
<comment type="cofactor">
    <cofactor evidence="8">
        <name>a divalent metal cation</name>
        <dbReference type="ChEBI" id="CHEBI:60240"/>
    </cofactor>
</comment>
<dbReference type="GO" id="GO:0019674">
    <property type="term" value="P:NAD+ metabolic process"/>
    <property type="evidence" value="ECO:0007669"/>
    <property type="project" value="InterPro"/>
</dbReference>
<dbReference type="FunFam" id="2.60.200.30:FF:000009">
    <property type="entry name" value="Poly(P)/ATP NAD kinase"/>
    <property type="match status" value="1"/>
</dbReference>